<dbReference type="InterPro" id="IPR006597">
    <property type="entry name" value="Sel1-like"/>
</dbReference>
<dbReference type="Gene3D" id="1.25.40.10">
    <property type="entry name" value="Tetratricopeptide repeat domain"/>
    <property type="match status" value="4"/>
</dbReference>
<feature type="repeat" description="TPR" evidence="1">
    <location>
        <begin position="140"/>
        <end position="173"/>
    </location>
</feature>
<feature type="repeat" description="TPR" evidence="1">
    <location>
        <begin position="174"/>
        <end position="207"/>
    </location>
</feature>
<sequence>MVAISEAMTTALQAYRLGNLVQAEWLCCQVLDQRPHYVPALHLLGAIALQTGRLQSAIAHYQTVITLDPTHAEAHGNLAVALQDCGNWDEAAQHFQRSLALKPNHAPTHFNAGNLALRQKCYEQAISHYQQAIALNPNYPRAYNNLGNALREQRKLEEAIVQYRQAIALAPSDPQAHNNLGNALQAQGQFEAAIAYYQNALALQPSNADVQFNIGNAFRLTEQFEAAIDHYQQALRLQPNWAAAHNNLALCLQEDKQFEAAIAHYQQAIELEPENAEAHNSLGVALYEWNDLQGAIAQCQRAIALKPQFAEAHLNLSLALLAAGDFQQGFVEYEWRWDAQDLQRRSLPGSVWDGSALNGRSLLLYTEQGFGDAIQFIRYVARLAERDAEPARSTAQNHIVVECPKELLCLFATIPGIAELIPQGSPLPEFDVHLPLMSLPYVLNESLATIPKQVPYVSVSEACRAHSDASNAITTPLAAPSADRLLKVGIVWASVPLPHLKQRSSYRHRTASLTAFMQGLRSPNVELYSLQVGTHAADIAQFGFQPCLYDLSPQLQDFADTAAAIDQLDLVISVDTAVAHLAGALGKPVWVVLPFAADWRWLLHREDSPWYPTMRLFRQTAPGDWEGVMVKVRQALRERGNEHSS</sequence>
<dbReference type="SUPFAM" id="SSF48452">
    <property type="entry name" value="TPR-like"/>
    <property type="match status" value="2"/>
</dbReference>
<dbReference type="Pfam" id="PF00515">
    <property type="entry name" value="TPR_1"/>
    <property type="match status" value="1"/>
</dbReference>
<keyword evidence="1" id="KW-0802">TPR repeat</keyword>
<dbReference type="OrthoDB" id="479590at2"/>
<evidence type="ECO:0000256" key="1">
    <source>
        <dbReference type="PROSITE-ProRule" id="PRU00339"/>
    </source>
</evidence>
<dbReference type="Pfam" id="PF01075">
    <property type="entry name" value="Glyco_transf_9"/>
    <property type="match status" value="1"/>
</dbReference>
<dbReference type="Pfam" id="PF13414">
    <property type="entry name" value="TPR_11"/>
    <property type="match status" value="3"/>
</dbReference>
<reference evidence="2 3" key="2">
    <citation type="submission" date="2018-03" db="EMBL/GenBank/DDBJ databases">
        <title>The ancient ancestry and fast evolution of plastids.</title>
        <authorList>
            <person name="Moore K.R."/>
            <person name="Magnabosco C."/>
            <person name="Momper L."/>
            <person name="Gold D.A."/>
            <person name="Bosak T."/>
            <person name="Fournier G.P."/>
        </authorList>
    </citation>
    <scope>NUCLEOTIDE SEQUENCE [LARGE SCALE GENOMIC DNA]</scope>
    <source>
        <strain evidence="2 3">ULC18</strain>
    </source>
</reference>
<dbReference type="PROSITE" id="PS50293">
    <property type="entry name" value="TPR_REGION"/>
    <property type="match status" value="5"/>
</dbReference>
<feature type="repeat" description="TPR" evidence="1">
    <location>
        <begin position="72"/>
        <end position="105"/>
    </location>
</feature>
<feature type="repeat" description="TPR" evidence="1">
    <location>
        <begin position="276"/>
        <end position="309"/>
    </location>
</feature>
<evidence type="ECO:0000313" key="3">
    <source>
        <dbReference type="Proteomes" id="UP000239576"/>
    </source>
</evidence>
<name>A0A2T1DT10_9CYAN</name>
<dbReference type="InterPro" id="IPR002201">
    <property type="entry name" value="Glyco_trans_9"/>
</dbReference>
<gene>
    <name evidence="2" type="ORF">C7B82_30675</name>
</gene>
<dbReference type="InterPro" id="IPR019734">
    <property type="entry name" value="TPR_rpt"/>
</dbReference>
<dbReference type="PANTHER" id="PTHR44366">
    <property type="entry name" value="UDP-N-ACETYLGLUCOSAMINE--PEPTIDE N-ACETYLGLUCOSAMINYLTRANSFERASE 110 KDA SUBUNIT"/>
    <property type="match status" value="1"/>
</dbReference>
<dbReference type="Pfam" id="PF14559">
    <property type="entry name" value="TPR_19"/>
    <property type="match status" value="1"/>
</dbReference>
<dbReference type="PROSITE" id="PS50005">
    <property type="entry name" value="TPR"/>
    <property type="match status" value="8"/>
</dbReference>
<reference evidence="3" key="1">
    <citation type="submission" date="2018-02" db="EMBL/GenBank/DDBJ databases">
        <authorList>
            <person name="Moore K."/>
            <person name="Momper L."/>
        </authorList>
    </citation>
    <scope>NUCLEOTIDE SEQUENCE [LARGE SCALE GENOMIC DNA]</scope>
    <source>
        <strain evidence="3">ULC18</strain>
    </source>
</reference>
<feature type="repeat" description="TPR" evidence="1">
    <location>
        <begin position="106"/>
        <end position="139"/>
    </location>
</feature>
<dbReference type="PANTHER" id="PTHR44366:SF1">
    <property type="entry name" value="UDP-N-ACETYLGLUCOSAMINE--PEPTIDE N-ACETYLGLUCOSAMINYLTRANSFERASE 110 KDA SUBUNIT"/>
    <property type="match status" value="1"/>
</dbReference>
<feature type="repeat" description="TPR" evidence="1">
    <location>
        <begin position="38"/>
        <end position="71"/>
    </location>
</feature>
<feature type="repeat" description="TPR" evidence="1">
    <location>
        <begin position="208"/>
        <end position="241"/>
    </location>
</feature>
<dbReference type="InterPro" id="IPR011990">
    <property type="entry name" value="TPR-like_helical_dom_sf"/>
</dbReference>
<organism evidence="2 3">
    <name type="scientific">Stenomitos frigidus ULC18</name>
    <dbReference type="NCBI Taxonomy" id="2107698"/>
    <lineage>
        <taxon>Bacteria</taxon>
        <taxon>Bacillati</taxon>
        <taxon>Cyanobacteriota</taxon>
        <taxon>Cyanophyceae</taxon>
        <taxon>Leptolyngbyales</taxon>
        <taxon>Leptolyngbyaceae</taxon>
        <taxon>Stenomitos</taxon>
    </lineage>
</organism>
<dbReference type="AlphaFoldDB" id="A0A2T1DT10"/>
<proteinExistence type="predicted"/>
<dbReference type="EMBL" id="PVWK01000160">
    <property type="protein sequence ID" value="PSB23639.1"/>
    <property type="molecule type" value="Genomic_DNA"/>
</dbReference>
<dbReference type="SMART" id="SM00671">
    <property type="entry name" value="SEL1"/>
    <property type="match status" value="4"/>
</dbReference>
<dbReference type="GO" id="GO:0097363">
    <property type="term" value="F:protein O-acetylglucosaminyltransferase activity"/>
    <property type="evidence" value="ECO:0007669"/>
    <property type="project" value="TreeGrafter"/>
</dbReference>
<dbReference type="RefSeq" id="WP_106261101.1">
    <property type="nucleotide sequence ID" value="NZ_CAWNSW010000141.1"/>
</dbReference>
<protein>
    <submittedName>
        <fullName evidence="2">Uncharacterized protein</fullName>
    </submittedName>
</protein>
<dbReference type="InterPro" id="IPR037919">
    <property type="entry name" value="OGT"/>
</dbReference>
<keyword evidence="3" id="KW-1185">Reference proteome</keyword>
<dbReference type="GO" id="GO:0006493">
    <property type="term" value="P:protein O-linked glycosylation"/>
    <property type="evidence" value="ECO:0007669"/>
    <property type="project" value="InterPro"/>
</dbReference>
<evidence type="ECO:0000313" key="2">
    <source>
        <dbReference type="EMBL" id="PSB23639.1"/>
    </source>
</evidence>
<comment type="caution">
    <text evidence="2">The sequence shown here is derived from an EMBL/GenBank/DDBJ whole genome shotgun (WGS) entry which is preliminary data.</text>
</comment>
<dbReference type="SUPFAM" id="SSF53756">
    <property type="entry name" value="UDP-Glycosyltransferase/glycogen phosphorylase"/>
    <property type="match status" value="1"/>
</dbReference>
<dbReference type="SMART" id="SM00028">
    <property type="entry name" value="TPR"/>
    <property type="match status" value="8"/>
</dbReference>
<accession>A0A2T1DT10</accession>
<feature type="repeat" description="TPR" evidence="1">
    <location>
        <begin position="242"/>
        <end position="275"/>
    </location>
</feature>
<dbReference type="Proteomes" id="UP000239576">
    <property type="component" value="Unassembled WGS sequence"/>
</dbReference>
<dbReference type="Gene3D" id="3.40.50.2000">
    <property type="entry name" value="Glycogen Phosphorylase B"/>
    <property type="match status" value="1"/>
</dbReference>